<proteinExistence type="predicted"/>
<dbReference type="AlphaFoldDB" id="Q0TYU7"/>
<dbReference type="KEGG" id="pno:SNOG_15365"/>
<sequence>MADGRDKAGALSHTVRDILSHIEGLHAVPAAVLGPAYPLTIITAA</sequence>
<organism evidence="1 2">
    <name type="scientific">Phaeosphaeria nodorum (strain SN15 / ATCC MYA-4574 / FGSC 10173)</name>
    <name type="common">Glume blotch fungus</name>
    <name type="synonym">Parastagonospora nodorum</name>
    <dbReference type="NCBI Taxonomy" id="321614"/>
    <lineage>
        <taxon>Eukaryota</taxon>
        <taxon>Fungi</taxon>
        <taxon>Dikarya</taxon>
        <taxon>Ascomycota</taxon>
        <taxon>Pezizomycotina</taxon>
        <taxon>Dothideomycetes</taxon>
        <taxon>Pleosporomycetidae</taxon>
        <taxon>Pleosporales</taxon>
        <taxon>Pleosporineae</taxon>
        <taxon>Phaeosphaeriaceae</taxon>
        <taxon>Parastagonospora</taxon>
    </lineage>
</organism>
<evidence type="ECO:0000313" key="2">
    <source>
        <dbReference type="Proteomes" id="UP000001055"/>
    </source>
</evidence>
<dbReference type="RefSeq" id="XP_001805515.1">
    <property type="nucleotide sequence ID" value="XM_001805463.1"/>
</dbReference>
<accession>Q0TYU7</accession>
<gene>
    <name evidence="1" type="ORF">SNOG_15365</name>
</gene>
<protein>
    <submittedName>
        <fullName evidence="1">Uncharacterized protein</fullName>
    </submittedName>
</protein>
<dbReference type="GeneID" id="5982444"/>
<name>Q0TYU7_PHANO</name>
<evidence type="ECO:0000313" key="1">
    <source>
        <dbReference type="EMBL" id="EAT77298.1"/>
    </source>
</evidence>
<dbReference type="HOGENOM" id="CLU_3207833_0_0_1"/>
<reference evidence="2" key="1">
    <citation type="journal article" date="2007" name="Plant Cell">
        <title>Dothideomycete-plant interactions illuminated by genome sequencing and EST analysis of the wheat pathogen Stagonospora nodorum.</title>
        <authorList>
            <person name="Hane J.K."/>
            <person name="Lowe R.G."/>
            <person name="Solomon P.S."/>
            <person name="Tan K.C."/>
            <person name="Schoch C.L."/>
            <person name="Spatafora J.W."/>
            <person name="Crous P.W."/>
            <person name="Kodira C."/>
            <person name="Birren B.W."/>
            <person name="Galagan J.E."/>
            <person name="Torriani S.F."/>
            <person name="McDonald B.A."/>
            <person name="Oliver R.P."/>
        </authorList>
    </citation>
    <scope>NUCLEOTIDE SEQUENCE [LARGE SCALE GENOMIC DNA]</scope>
    <source>
        <strain evidence="2">SN15 / ATCC MYA-4574 / FGSC 10173</strain>
    </source>
</reference>
<dbReference type="InParanoid" id="Q0TYU7"/>
<dbReference type="EMBL" id="CH445361">
    <property type="protein sequence ID" value="EAT77298.1"/>
    <property type="molecule type" value="Genomic_DNA"/>
</dbReference>
<dbReference type="Proteomes" id="UP000001055">
    <property type="component" value="Unassembled WGS sequence"/>
</dbReference>